<dbReference type="EC" id="1.1.1.95" evidence="4"/>
<dbReference type="InterPro" id="IPR036291">
    <property type="entry name" value="NAD(P)-bd_dom_sf"/>
</dbReference>
<organism evidence="4 5">
    <name type="scientific">Candidatus Phaeomarinibacter ectocarpi</name>
    <dbReference type="NCBI Taxonomy" id="1458461"/>
    <lineage>
        <taxon>Bacteria</taxon>
        <taxon>Pseudomonadati</taxon>
        <taxon>Pseudomonadota</taxon>
        <taxon>Alphaproteobacteria</taxon>
        <taxon>Hyphomicrobiales</taxon>
        <taxon>Parvibaculaceae</taxon>
        <taxon>Candidatus Phaeomarinibacter</taxon>
    </lineage>
</organism>
<dbReference type="KEGG" id="pect:BN1012_Phect577"/>
<dbReference type="HOGENOM" id="CLU_019796_1_0_5"/>
<keyword evidence="1 4" id="KW-0560">Oxidoreductase</keyword>
<name>X5MLY5_9HYPH</name>
<evidence type="ECO:0000256" key="2">
    <source>
        <dbReference type="ARBA" id="ARBA00023027"/>
    </source>
</evidence>
<dbReference type="Pfam" id="PF02826">
    <property type="entry name" value="2-Hacid_dh_C"/>
    <property type="match status" value="1"/>
</dbReference>
<proteinExistence type="predicted"/>
<dbReference type="InterPro" id="IPR006140">
    <property type="entry name" value="D-isomer_DH_NAD-bd"/>
</dbReference>
<protein>
    <submittedName>
        <fullName evidence="4">D-3-phosphoglycerate dehydrogenase</fullName>
        <ecNumber evidence="4">1.1.1.95</ecNumber>
    </submittedName>
</protein>
<dbReference type="Proteomes" id="UP000032160">
    <property type="component" value="Chromosome I"/>
</dbReference>
<dbReference type="OrthoDB" id="9793626at2"/>
<dbReference type="AlphaFoldDB" id="X5MLY5"/>
<evidence type="ECO:0000256" key="1">
    <source>
        <dbReference type="ARBA" id="ARBA00023002"/>
    </source>
</evidence>
<keyword evidence="5" id="KW-1185">Reference proteome</keyword>
<gene>
    <name evidence="4" type="ORF">BN1012_Phect577</name>
</gene>
<dbReference type="SUPFAM" id="SSF51735">
    <property type="entry name" value="NAD(P)-binding Rossmann-fold domains"/>
    <property type="match status" value="1"/>
</dbReference>
<sequence>MPADKKPILALTGSMATTRPGEVRDQIENRLTTDWDIRTWTADDGEPALAALLAEADVVVPGVDTLFVGAFFSSLKASPNLRMLQIPFAGTDWLSPELLPPQAVAAGCSGHEITMAEYTIGAMLEWEIRFRVMDPDFRSGSWHFSGSSKDPTSKHGEIWNKTVGIVGYGGIGEETARRAKAFSMRTMGLKRSAMPCPPELDWLGSTADDPDALMTLLRESDYVVLACDLNDATRGMIGPDELAAMKDTAVVINVARGEVIQEEPFYQALKKKQIAGAIIDTWYRYPARGLAPGETPEDPSPSAYPFTDLENVMVTPHCSAHSDNADYRRMISIASNLDKLAKGETPDRVMIRGNGVAA</sequence>
<feature type="domain" description="D-isomer specific 2-hydroxyacid dehydrogenase NAD-binding" evidence="3">
    <location>
        <begin position="121"/>
        <end position="319"/>
    </location>
</feature>
<dbReference type="RefSeq" id="WP_043949652.1">
    <property type="nucleotide sequence ID" value="NZ_HG966617.1"/>
</dbReference>
<evidence type="ECO:0000313" key="4">
    <source>
        <dbReference type="EMBL" id="CDO58791.1"/>
    </source>
</evidence>
<evidence type="ECO:0000313" key="5">
    <source>
        <dbReference type="Proteomes" id="UP000032160"/>
    </source>
</evidence>
<dbReference type="GO" id="GO:0004617">
    <property type="term" value="F:phosphoglycerate dehydrogenase activity"/>
    <property type="evidence" value="ECO:0007669"/>
    <property type="project" value="UniProtKB-EC"/>
</dbReference>
<dbReference type="PANTHER" id="PTHR43333:SF1">
    <property type="entry name" value="D-ISOMER SPECIFIC 2-HYDROXYACID DEHYDROGENASE NAD-BINDING DOMAIN-CONTAINING PROTEIN"/>
    <property type="match status" value="1"/>
</dbReference>
<evidence type="ECO:0000259" key="3">
    <source>
        <dbReference type="Pfam" id="PF02826"/>
    </source>
</evidence>
<dbReference type="EMBL" id="HG966617">
    <property type="protein sequence ID" value="CDO58791.1"/>
    <property type="molecule type" value="Genomic_DNA"/>
</dbReference>
<dbReference type="Gene3D" id="3.40.50.720">
    <property type="entry name" value="NAD(P)-binding Rossmann-like Domain"/>
    <property type="match status" value="2"/>
</dbReference>
<keyword evidence="2" id="KW-0520">NAD</keyword>
<dbReference type="GO" id="GO:0051287">
    <property type="term" value="F:NAD binding"/>
    <property type="evidence" value="ECO:0007669"/>
    <property type="project" value="InterPro"/>
</dbReference>
<dbReference type="PANTHER" id="PTHR43333">
    <property type="entry name" value="2-HACID_DH_C DOMAIN-CONTAINING PROTEIN"/>
    <property type="match status" value="1"/>
</dbReference>
<dbReference type="STRING" id="1458461.BN1012_Phect577"/>
<accession>X5MLY5</accession>
<reference evidence="4 5" key="1">
    <citation type="journal article" date="2014" name="Front. Genet.">
        <title>Genome and metabolic network of "Candidatus Phaeomarinobacter ectocarpi" Ec32, a new candidate genus of Alphaproteobacteria frequently associated with brown algae.</title>
        <authorList>
            <person name="Dittami S.M."/>
            <person name="Barbeyron T."/>
            <person name="Boyen C."/>
            <person name="Cambefort J."/>
            <person name="Collet G."/>
            <person name="Delage L."/>
            <person name="Gobet A."/>
            <person name="Groisillier A."/>
            <person name="Leblanc C."/>
            <person name="Michel G."/>
            <person name="Scornet D."/>
            <person name="Siegel A."/>
            <person name="Tapia J.E."/>
            <person name="Tonon T."/>
        </authorList>
    </citation>
    <scope>NUCLEOTIDE SEQUENCE [LARGE SCALE GENOMIC DNA]</scope>
    <source>
        <strain evidence="4 5">Ec32</strain>
    </source>
</reference>